<sequence length="419" mass="44859">MTKVAVVLCAACFALPAAWAEEAHFIFHSGSTTPGAIRVGDDFAYAPDKGYGFEPAGAVVDSAAHCARPASPTADPIIVPDHSARFSVALPEGSYRVTLTFAKAPKGAITAEAGRFILLPSASKQKLTKTQSFIIDVRHAALPTLPLNAPGGIAVRLNPRECGSYSWDGKLTLGFASDAANIKTLDIVPVEVPRLFLMGDSTVTDQPQPPYAGWGQMLPLFFGNGIAIANHAESGETLKSFLSELRLDKVLSQAKTGDWALLQFSHNDEKSQWPQTHEPAGTTFPLYLKVYIAELRRHGVNPVLVTPMQRLRFDTAGKIIETHGAYPDAIRAVAASENVPLIDLTAMSRTLFEALGPEKARAAFAGNGADATHQSAYGAYELARAVVESMRRQKLPITEHLKPGLAAFDPATPDALIQP</sequence>
<name>A0A846N0P3_9PROT</name>
<evidence type="ECO:0000256" key="2">
    <source>
        <dbReference type="ARBA" id="ARBA00022801"/>
    </source>
</evidence>
<comment type="caution">
    <text evidence="5">The sequence shown here is derived from an EMBL/GenBank/DDBJ whole genome shotgun (WGS) entry which is preliminary data.</text>
</comment>
<dbReference type="SUPFAM" id="SSF49785">
    <property type="entry name" value="Galactose-binding domain-like"/>
    <property type="match status" value="1"/>
</dbReference>
<gene>
    <name evidence="5" type="ORF">FHS83_002451</name>
</gene>
<reference evidence="5 6" key="1">
    <citation type="submission" date="2020-03" db="EMBL/GenBank/DDBJ databases">
        <title>Genomic Encyclopedia of Type Strains, Phase IV (KMG-IV): sequencing the most valuable type-strain genomes for metagenomic binning, comparative biology and taxonomic classification.</title>
        <authorList>
            <person name="Goeker M."/>
        </authorList>
    </citation>
    <scope>NUCLEOTIDE SEQUENCE [LARGE SCALE GENOMIC DNA]</scope>
    <source>
        <strain evidence="5 6">DSM 19867</strain>
    </source>
</reference>
<feature type="signal peptide" evidence="3">
    <location>
        <begin position="1"/>
        <end position="20"/>
    </location>
</feature>
<dbReference type="PANTHER" id="PTHR43695:SF1">
    <property type="entry name" value="RHAMNOGALACTURONAN ACETYLESTERASE"/>
    <property type="match status" value="1"/>
</dbReference>
<dbReference type="Gene3D" id="2.60.120.430">
    <property type="entry name" value="Galactose-binding lectin"/>
    <property type="match status" value="1"/>
</dbReference>
<feature type="domain" description="SGNH hydrolase-type esterase" evidence="4">
    <location>
        <begin position="198"/>
        <end position="354"/>
    </location>
</feature>
<dbReference type="SUPFAM" id="SSF52266">
    <property type="entry name" value="SGNH hydrolase"/>
    <property type="match status" value="1"/>
</dbReference>
<dbReference type="InterPro" id="IPR037459">
    <property type="entry name" value="RhgT-like"/>
</dbReference>
<evidence type="ECO:0000256" key="1">
    <source>
        <dbReference type="ARBA" id="ARBA00008668"/>
    </source>
</evidence>
<dbReference type="PANTHER" id="PTHR43695">
    <property type="entry name" value="PUTATIVE (AFU_ORTHOLOGUE AFUA_2G17250)-RELATED"/>
    <property type="match status" value="1"/>
</dbReference>
<dbReference type="AlphaFoldDB" id="A0A846N0P3"/>
<keyword evidence="6" id="KW-1185">Reference proteome</keyword>
<dbReference type="Gene3D" id="3.40.50.1110">
    <property type="entry name" value="SGNH hydrolase"/>
    <property type="match status" value="1"/>
</dbReference>
<evidence type="ECO:0000256" key="3">
    <source>
        <dbReference type="SAM" id="SignalP"/>
    </source>
</evidence>
<evidence type="ECO:0000313" key="6">
    <source>
        <dbReference type="Proteomes" id="UP000570514"/>
    </source>
</evidence>
<dbReference type="GO" id="GO:0016788">
    <property type="term" value="F:hydrolase activity, acting on ester bonds"/>
    <property type="evidence" value="ECO:0007669"/>
    <property type="project" value="UniProtKB-ARBA"/>
</dbReference>
<dbReference type="EMBL" id="JAASRM010000001">
    <property type="protein sequence ID" value="NIK89133.1"/>
    <property type="molecule type" value="Genomic_DNA"/>
</dbReference>
<proteinExistence type="inferred from homology"/>
<dbReference type="InterPro" id="IPR008979">
    <property type="entry name" value="Galactose-bd-like_sf"/>
</dbReference>
<dbReference type="CDD" id="cd01821">
    <property type="entry name" value="Rhamnogalacturan_acetylesterase_like"/>
    <property type="match status" value="1"/>
</dbReference>
<comment type="similarity">
    <text evidence="1">Belongs to the 'GDSL' lipolytic enzyme family.</text>
</comment>
<evidence type="ECO:0000259" key="4">
    <source>
        <dbReference type="Pfam" id="PF13472"/>
    </source>
</evidence>
<organism evidence="5 6">
    <name type="scientific">Rhizomicrobium palustre</name>
    <dbReference type="NCBI Taxonomy" id="189966"/>
    <lineage>
        <taxon>Bacteria</taxon>
        <taxon>Pseudomonadati</taxon>
        <taxon>Pseudomonadota</taxon>
        <taxon>Alphaproteobacteria</taxon>
        <taxon>Micropepsales</taxon>
        <taxon>Micropepsaceae</taxon>
        <taxon>Rhizomicrobium</taxon>
    </lineage>
</organism>
<keyword evidence="3" id="KW-0732">Signal</keyword>
<dbReference type="InterPro" id="IPR036514">
    <property type="entry name" value="SGNH_hydro_sf"/>
</dbReference>
<protein>
    <submittedName>
        <fullName evidence="5">Lysophospholipase L1-like esterase</fullName>
    </submittedName>
</protein>
<dbReference type="InterPro" id="IPR013830">
    <property type="entry name" value="SGNH_hydro"/>
</dbReference>
<dbReference type="RefSeq" id="WP_167083248.1">
    <property type="nucleotide sequence ID" value="NZ_BAAADC010000001.1"/>
</dbReference>
<accession>A0A846N0P3</accession>
<dbReference type="Pfam" id="PF13472">
    <property type="entry name" value="Lipase_GDSL_2"/>
    <property type="match status" value="1"/>
</dbReference>
<feature type="chain" id="PRO_5032867742" evidence="3">
    <location>
        <begin position="21"/>
        <end position="419"/>
    </location>
</feature>
<dbReference type="Proteomes" id="UP000570514">
    <property type="component" value="Unassembled WGS sequence"/>
</dbReference>
<evidence type="ECO:0000313" key="5">
    <source>
        <dbReference type="EMBL" id="NIK89133.1"/>
    </source>
</evidence>
<keyword evidence="2" id="KW-0378">Hydrolase</keyword>